<evidence type="ECO:0000313" key="4">
    <source>
        <dbReference type="Proteomes" id="UP000035680"/>
    </source>
</evidence>
<dbReference type="Proteomes" id="UP000035680">
    <property type="component" value="Unassembled WGS sequence"/>
</dbReference>
<dbReference type="AlphaFoldDB" id="A0A0K0FYL0"/>
<dbReference type="SUPFAM" id="SSF51735">
    <property type="entry name" value="NAD(P)-binding Rossmann-fold domains"/>
    <property type="match status" value="1"/>
</dbReference>
<organism evidence="4 5">
    <name type="scientific">Strongyloides venezuelensis</name>
    <name type="common">Threadworm</name>
    <dbReference type="NCBI Taxonomy" id="75913"/>
    <lineage>
        <taxon>Eukaryota</taxon>
        <taxon>Metazoa</taxon>
        <taxon>Ecdysozoa</taxon>
        <taxon>Nematoda</taxon>
        <taxon>Chromadorea</taxon>
        <taxon>Rhabditida</taxon>
        <taxon>Tylenchina</taxon>
        <taxon>Panagrolaimomorpha</taxon>
        <taxon>Strongyloidoidea</taxon>
        <taxon>Strongyloididae</taxon>
        <taxon>Strongyloides</taxon>
    </lineage>
</organism>
<keyword evidence="3" id="KW-0812">Transmembrane</keyword>
<dbReference type="Pfam" id="PF00106">
    <property type="entry name" value="adh_short"/>
    <property type="match status" value="1"/>
</dbReference>
<dbReference type="PRINTS" id="PR00081">
    <property type="entry name" value="GDHRDH"/>
</dbReference>
<keyword evidence="3" id="KW-0472">Membrane</keyword>
<dbReference type="PANTHER" id="PTHR43313">
    <property type="entry name" value="SHORT-CHAIN DEHYDROGENASE/REDUCTASE FAMILY 9C"/>
    <property type="match status" value="1"/>
</dbReference>
<dbReference type="InterPro" id="IPR036291">
    <property type="entry name" value="NAD(P)-bd_dom_sf"/>
</dbReference>
<evidence type="ECO:0000256" key="2">
    <source>
        <dbReference type="RuleBase" id="RU000363"/>
    </source>
</evidence>
<dbReference type="Gene3D" id="3.40.50.720">
    <property type="entry name" value="NAD(P)-binding Rossmann-like Domain"/>
    <property type="match status" value="1"/>
</dbReference>
<dbReference type="PANTHER" id="PTHR43313:SF1">
    <property type="entry name" value="3BETA-HYDROXYSTEROID DEHYDROGENASE DHS-16"/>
    <property type="match status" value="1"/>
</dbReference>
<accession>A0A0K0FYL0</accession>
<evidence type="ECO:0000256" key="1">
    <source>
        <dbReference type="ARBA" id="ARBA00023002"/>
    </source>
</evidence>
<dbReference type="STRING" id="75913.A0A0K0FYL0"/>
<comment type="similarity">
    <text evidence="2">Belongs to the short-chain dehydrogenases/reductases (SDR) family.</text>
</comment>
<evidence type="ECO:0000256" key="3">
    <source>
        <dbReference type="SAM" id="Phobius"/>
    </source>
</evidence>
<dbReference type="PRINTS" id="PR00080">
    <property type="entry name" value="SDRFAMILY"/>
</dbReference>
<dbReference type="InterPro" id="IPR020904">
    <property type="entry name" value="Sc_DH/Rdtase_CS"/>
</dbReference>
<name>A0A0K0FYL0_STRVS</name>
<reference evidence="5" key="2">
    <citation type="submission" date="2015-08" db="UniProtKB">
        <authorList>
            <consortium name="WormBaseParasite"/>
        </authorList>
    </citation>
    <scope>IDENTIFICATION</scope>
</reference>
<dbReference type="PROSITE" id="PS00061">
    <property type="entry name" value="ADH_SHORT"/>
    <property type="match status" value="1"/>
</dbReference>
<dbReference type="GO" id="GO:0008202">
    <property type="term" value="P:steroid metabolic process"/>
    <property type="evidence" value="ECO:0007669"/>
    <property type="project" value="TreeGrafter"/>
</dbReference>
<protein>
    <submittedName>
        <fullName evidence="5">NAD(P)-binding protein</fullName>
    </submittedName>
</protein>
<keyword evidence="1" id="KW-0560">Oxidoreductase</keyword>
<dbReference type="GO" id="GO:0016491">
    <property type="term" value="F:oxidoreductase activity"/>
    <property type="evidence" value="ECO:0007669"/>
    <property type="project" value="UniProtKB-KW"/>
</dbReference>
<proteinExistence type="inferred from homology"/>
<sequence>MLLYISLIILFGIIFFYFLIQTILEFFTISEFNAKCIIITGCDSGFGKELAIKCNNKGFIVFACCLTKEGYDNISNTNKRIIPYILDITDSSNINEFVDYVTNTISNSESWILYALVNNASIFGAYGPDDWTKLDFYENAFNVNVLGTIRMIHAFKKYLKENGGRIVTMSSCVVNTPLPYAAPYNASKAAIEGYINTLRLELKKWNVKCILIQPSCYKTEMLNKESSDKRLQNAWSELPSEMKAYYQKSVLTSFKEAYFNFIDTNASDQIIDVINCYFKALVSIYPKPRYQVGFKSKTILKWLSLIPTRCSDFFVYQLAMKNLEEILHRKSEEASTPFIDT</sequence>
<evidence type="ECO:0000313" key="5">
    <source>
        <dbReference type="WBParaSite" id="SVE_1753700.1"/>
    </source>
</evidence>
<dbReference type="InterPro" id="IPR002347">
    <property type="entry name" value="SDR_fam"/>
</dbReference>
<feature type="transmembrane region" description="Helical" evidence="3">
    <location>
        <begin position="7"/>
        <end position="29"/>
    </location>
</feature>
<keyword evidence="4" id="KW-1185">Reference proteome</keyword>
<dbReference type="WBParaSite" id="SVE_1753700.1">
    <property type="protein sequence ID" value="SVE_1753700.1"/>
    <property type="gene ID" value="SVE_1753700"/>
</dbReference>
<keyword evidence="3" id="KW-1133">Transmembrane helix</keyword>
<reference evidence="4" key="1">
    <citation type="submission" date="2014-07" db="EMBL/GenBank/DDBJ databases">
        <authorList>
            <person name="Martin A.A"/>
            <person name="De Silva N."/>
        </authorList>
    </citation>
    <scope>NUCLEOTIDE SEQUENCE</scope>
</reference>